<dbReference type="InterPro" id="IPR036705">
    <property type="entry name" value="Ribosyl_crysJ1_sf"/>
</dbReference>
<keyword evidence="2" id="KW-1185">Reference proteome</keyword>
<evidence type="ECO:0000313" key="1">
    <source>
        <dbReference type="EMBL" id="KAG2501895.1"/>
    </source>
</evidence>
<gene>
    <name evidence="1" type="ORF">HYH03_000393</name>
</gene>
<dbReference type="Pfam" id="PF03747">
    <property type="entry name" value="ADP_ribosyl_GH"/>
    <property type="match status" value="1"/>
</dbReference>
<dbReference type="SUPFAM" id="SSF101478">
    <property type="entry name" value="ADP-ribosylglycohydrolase"/>
    <property type="match status" value="1"/>
</dbReference>
<accession>A0A836C6G7</accession>
<dbReference type="AlphaFoldDB" id="A0A836C6G7"/>
<evidence type="ECO:0000313" key="2">
    <source>
        <dbReference type="Proteomes" id="UP000612055"/>
    </source>
</evidence>
<name>A0A836C6G7_9CHLO</name>
<dbReference type="PANTHER" id="PTHR16222">
    <property type="entry name" value="ADP-RIBOSYLGLYCOHYDROLASE"/>
    <property type="match status" value="1"/>
</dbReference>
<dbReference type="EMBL" id="JAEHOE010000001">
    <property type="protein sequence ID" value="KAG2501895.1"/>
    <property type="molecule type" value="Genomic_DNA"/>
</dbReference>
<protein>
    <submittedName>
        <fullName evidence="1">Uncharacterized protein</fullName>
    </submittedName>
</protein>
<organism evidence="1 2">
    <name type="scientific">Edaphochlamys debaryana</name>
    <dbReference type="NCBI Taxonomy" id="47281"/>
    <lineage>
        <taxon>Eukaryota</taxon>
        <taxon>Viridiplantae</taxon>
        <taxon>Chlorophyta</taxon>
        <taxon>core chlorophytes</taxon>
        <taxon>Chlorophyceae</taxon>
        <taxon>CS clade</taxon>
        <taxon>Chlamydomonadales</taxon>
        <taxon>Chlamydomonadales incertae sedis</taxon>
        <taxon>Edaphochlamys</taxon>
    </lineage>
</organism>
<dbReference type="Gene3D" id="1.10.4080.10">
    <property type="entry name" value="ADP-ribosylation/Crystallin J1"/>
    <property type="match status" value="1"/>
</dbReference>
<proteinExistence type="predicted"/>
<dbReference type="OrthoDB" id="547734at2759"/>
<dbReference type="InterPro" id="IPR050792">
    <property type="entry name" value="ADP-ribosylglycohydrolase"/>
</dbReference>
<comment type="caution">
    <text evidence="1">The sequence shown here is derived from an EMBL/GenBank/DDBJ whole genome shotgun (WGS) entry which is preliminary data.</text>
</comment>
<dbReference type="PANTHER" id="PTHR16222:SF17">
    <property type="entry name" value="SELENOPROTEIN J"/>
    <property type="match status" value="1"/>
</dbReference>
<dbReference type="Proteomes" id="UP000612055">
    <property type="component" value="Unassembled WGS sequence"/>
</dbReference>
<dbReference type="InterPro" id="IPR005502">
    <property type="entry name" value="Ribosyl_crysJ1"/>
</dbReference>
<reference evidence="1" key="1">
    <citation type="journal article" date="2020" name="bioRxiv">
        <title>Comparative genomics of Chlamydomonas.</title>
        <authorList>
            <person name="Craig R.J."/>
            <person name="Hasan A.R."/>
            <person name="Ness R.W."/>
            <person name="Keightley P.D."/>
        </authorList>
    </citation>
    <scope>NUCLEOTIDE SEQUENCE</scope>
    <source>
        <strain evidence="1">CCAP 11/70</strain>
    </source>
</reference>
<sequence>MRTALQTAAKPQAFTRAQGASRLRSKTMATAAPVAAPMTAAAPAVKERAKAAILGGLLADAASMPLHWIYDVPKMQELLAAKGLTAAAPEFYPEPSCPFYQHPFGSLSPYGHELIPLLRTLADEGKVDEDKYAQAIHRYFTSEEPNAYRNKSIRNVVAAVEEGKKGRECGDAADFQANCFAKASLLVALYAGTPRLRSAMESAIRVQQNNDQAVAFGIAGALLLEKVVLGSSIEEALAWASSEGGLDAELRELVQRGLSSRTTPLRELTYEPSSYMVDMVSKHMALKDALPAFTTAVWCNGPACGNPAAFANVAMAAAHYGTAADAYVAGVRANLMAGGDNCSRSLLIGALLAAQGGVASLPADWRSKVPKMPEYEALVDRLLARA</sequence>